<feature type="region of interest" description="Disordered" evidence="1">
    <location>
        <begin position="123"/>
        <end position="173"/>
    </location>
</feature>
<reference evidence="2 3" key="1">
    <citation type="journal article" date="2018" name="Nat. Genet.">
        <title>Extensive intraspecific gene order and gene structural variations between Mo17 and other maize genomes.</title>
        <authorList>
            <person name="Sun S."/>
            <person name="Zhou Y."/>
            <person name="Chen J."/>
            <person name="Shi J."/>
            <person name="Zhao H."/>
            <person name="Zhao H."/>
            <person name="Song W."/>
            <person name="Zhang M."/>
            <person name="Cui Y."/>
            <person name="Dong X."/>
            <person name="Liu H."/>
            <person name="Ma X."/>
            <person name="Jiao Y."/>
            <person name="Wang B."/>
            <person name="Wei X."/>
            <person name="Stein J.C."/>
            <person name="Glaubitz J.C."/>
            <person name="Lu F."/>
            <person name="Yu G."/>
            <person name="Liang C."/>
            <person name="Fengler K."/>
            <person name="Li B."/>
            <person name="Rafalski A."/>
            <person name="Schnable P.S."/>
            <person name="Ware D.H."/>
            <person name="Buckler E.S."/>
            <person name="Lai J."/>
        </authorList>
    </citation>
    <scope>NUCLEOTIDE SEQUENCE [LARGE SCALE GENOMIC DNA]</scope>
    <source>
        <strain evidence="3">cv. Missouri 17</strain>
        <tissue evidence="2">Seedling</tissue>
    </source>
</reference>
<dbReference type="AlphaFoldDB" id="A0A3L6FEM4"/>
<name>A0A3L6FEM4_MAIZE</name>
<sequence>MQHRYMKAPPAPPAEKNMWNLNKGKDIIQDISTEENLTKEGRVQITDSEEEDTSDLLGEELFAAGMNIGMYDTHKKWDTGEKDEDANERATYDKKETTKKGNVVIEEIVDEFKDEEEKNEILVSTQDSGIMLGSQEEVDQKEEAEKDMMNPKNKKHAEEKMCTKKEDRRVSERLKKDAGIRIEEKNRRIAAKRNLEELEKDKGKEVAPYMQDDHGSNSDFLCNEEGSESDDFTIVQSRKKKREKRLGIKISPIGKGQENPEPNRKKTKGAGKIPATNEKKTNKGVK</sequence>
<feature type="region of interest" description="Disordered" evidence="1">
    <location>
        <begin position="76"/>
        <end position="95"/>
    </location>
</feature>
<evidence type="ECO:0000313" key="3">
    <source>
        <dbReference type="Proteomes" id="UP000251960"/>
    </source>
</evidence>
<feature type="compositionally biased region" description="Basic and acidic residues" evidence="1">
    <location>
        <begin position="199"/>
        <end position="216"/>
    </location>
</feature>
<organism evidence="2 3">
    <name type="scientific">Zea mays</name>
    <name type="common">Maize</name>
    <dbReference type="NCBI Taxonomy" id="4577"/>
    <lineage>
        <taxon>Eukaryota</taxon>
        <taxon>Viridiplantae</taxon>
        <taxon>Streptophyta</taxon>
        <taxon>Embryophyta</taxon>
        <taxon>Tracheophyta</taxon>
        <taxon>Spermatophyta</taxon>
        <taxon>Magnoliopsida</taxon>
        <taxon>Liliopsida</taxon>
        <taxon>Poales</taxon>
        <taxon>Poaceae</taxon>
        <taxon>PACMAD clade</taxon>
        <taxon>Panicoideae</taxon>
        <taxon>Andropogonodae</taxon>
        <taxon>Andropogoneae</taxon>
        <taxon>Tripsacinae</taxon>
        <taxon>Zea</taxon>
    </lineage>
</organism>
<accession>A0A3L6FEM4</accession>
<comment type="caution">
    <text evidence="2">The sequence shown here is derived from an EMBL/GenBank/DDBJ whole genome shotgun (WGS) entry which is preliminary data.</text>
</comment>
<feature type="compositionally biased region" description="Basic and acidic residues" evidence="1">
    <location>
        <begin position="277"/>
        <end position="286"/>
    </location>
</feature>
<protein>
    <submittedName>
        <fullName evidence="2">Uncharacterized protein</fullName>
    </submittedName>
</protein>
<feature type="compositionally biased region" description="Basic and acidic residues" evidence="1">
    <location>
        <begin position="156"/>
        <end position="173"/>
    </location>
</feature>
<dbReference type="Proteomes" id="UP000251960">
    <property type="component" value="Chromosome 3"/>
</dbReference>
<evidence type="ECO:0000313" key="2">
    <source>
        <dbReference type="EMBL" id="PWZ31676.1"/>
    </source>
</evidence>
<proteinExistence type="predicted"/>
<feature type="region of interest" description="Disordered" evidence="1">
    <location>
        <begin position="199"/>
        <end position="286"/>
    </location>
</feature>
<gene>
    <name evidence="2" type="ORF">Zm00014a_020056</name>
</gene>
<evidence type="ECO:0000256" key="1">
    <source>
        <dbReference type="SAM" id="MobiDB-lite"/>
    </source>
</evidence>
<dbReference type="EMBL" id="NCVQ01000004">
    <property type="protein sequence ID" value="PWZ31676.1"/>
    <property type="molecule type" value="Genomic_DNA"/>
</dbReference>